<feature type="coiled-coil region" evidence="3">
    <location>
        <begin position="191"/>
        <end position="218"/>
    </location>
</feature>
<gene>
    <name evidence="5" type="ORF">ENS56_08725</name>
</gene>
<protein>
    <recommendedName>
        <fullName evidence="2">histidine kinase</fullName>
        <ecNumber evidence="2">2.7.13.3</ecNumber>
    </recommendedName>
</protein>
<dbReference type="Pfam" id="PF13185">
    <property type="entry name" value="GAF_2"/>
    <property type="match status" value="1"/>
</dbReference>
<sequence length="434" mass="48644">MKFSEFKKNIDAGLKTSLIEDESVERTKNLEIILNIINSINRSLVLEDVLELVLKNAIRLTNSERGFIVLKSPTGKLEFKLGLDANNKELPEELFQISSSVVEDVFYNGQSRFIEGAQSDAVFVPSKSIVRLDLQTILCSPLITDGQKIGVIYVDSKRLHKIKEKDITNTFEILAGQAASAIRNAQLFNAQITANKALQEANEQLIKAERKALKSSIDSEIGQSLQALVHLALLEGESLYRMIDDVQKQFEKHPEFKNSIIFDRLKLKAKISTDSIRSIQKYAQVLLETSLMNLVKDSSDLNKTVQTVIKYLAPMKKFQLATFKTELTNLPDCSFDAGQIQHVLVHLITNSVNAKKDATITIKSFSSEGFNHLIIQDDGPGIPKEIKDDIISNYTPRNNSYGLFLCKSIIEKHNGELKFLDVEYGTAIQISLPL</sequence>
<comment type="catalytic activity">
    <reaction evidence="1">
        <text>ATP + protein L-histidine = ADP + protein N-phospho-L-histidine.</text>
        <dbReference type="EC" id="2.7.13.3"/>
    </reaction>
</comment>
<dbReference type="SUPFAM" id="SSF55874">
    <property type="entry name" value="ATPase domain of HSP90 chaperone/DNA topoisomerase II/histidine kinase"/>
    <property type="match status" value="1"/>
</dbReference>
<evidence type="ECO:0000256" key="1">
    <source>
        <dbReference type="ARBA" id="ARBA00000085"/>
    </source>
</evidence>
<dbReference type="SUPFAM" id="SSF55781">
    <property type="entry name" value="GAF domain-like"/>
    <property type="match status" value="1"/>
</dbReference>
<dbReference type="AlphaFoldDB" id="A0A832CXT4"/>
<dbReference type="GO" id="GO:0000155">
    <property type="term" value="F:phosphorelay sensor kinase activity"/>
    <property type="evidence" value="ECO:0007669"/>
    <property type="project" value="TreeGrafter"/>
</dbReference>
<organism evidence="5">
    <name type="scientific">Ignavibacterium album</name>
    <dbReference type="NCBI Taxonomy" id="591197"/>
    <lineage>
        <taxon>Bacteria</taxon>
        <taxon>Pseudomonadati</taxon>
        <taxon>Ignavibacteriota</taxon>
        <taxon>Ignavibacteria</taxon>
        <taxon>Ignavibacteriales</taxon>
        <taxon>Ignavibacteriaceae</taxon>
        <taxon>Ignavibacterium</taxon>
    </lineage>
</organism>
<accession>A0A832CXT4</accession>
<dbReference type="PANTHER" id="PTHR45569">
    <property type="entry name" value="SENSOR PROTEIN KDPD"/>
    <property type="match status" value="1"/>
</dbReference>
<dbReference type="SMART" id="SM00387">
    <property type="entry name" value="HATPase_c"/>
    <property type="match status" value="1"/>
</dbReference>
<keyword evidence="3" id="KW-0175">Coiled coil</keyword>
<dbReference type="Pfam" id="PF02518">
    <property type="entry name" value="HATPase_c"/>
    <property type="match status" value="1"/>
</dbReference>
<evidence type="ECO:0000313" key="5">
    <source>
        <dbReference type="EMBL" id="HGT48106.1"/>
    </source>
</evidence>
<dbReference type="InterPro" id="IPR003018">
    <property type="entry name" value="GAF"/>
</dbReference>
<evidence type="ECO:0000256" key="2">
    <source>
        <dbReference type="ARBA" id="ARBA00012438"/>
    </source>
</evidence>
<dbReference type="EC" id="2.7.13.3" evidence="2"/>
<proteinExistence type="predicted"/>
<name>A0A832CXT4_9BACT</name>
<dbReference type="PRINTS" id="PR00344">
    <property type="entry name" value="BCTRLSENSOR"/>
</dbReference>
<dbReference type="PROSITE" id="PS50109">
    <property type="entry name" value="HIS_KIN"/>
    <property type="match status" value="1"/>
</dbReference>
<evidence type="ECO:0000256" key="3">
    <source>
        <dbReference type="SAM" id="Coils"/>
    </source>
</evidence>
<dbReference type="InterPro" id="IPR036890">
    <property type="entry name" value="HATPase_C_sf"/>
</dbReference>
<reference evidence="5" key="1">
    <citation type="journal article" date="2020" name="mSystems">
        <title>Genome- and Community-Level Interaction Insights into Carbon Utilization and Element Cycling Functions of Hydrothermarchaeota in Hydrothermal Sediment.</title>
        <authorList>
            <person name="Zhou Z."/>
            <person name="Liu Y."/>
            <person name="Xu W."/>
            <person name="Pan J."/>
            <person name="Luo Z.H."/>
            <person name="Li M."/>
        </authorList>
    </citation>
    <scope>NUCLEOTIDE SEQUENCE [LARGE SCALE GENOMIC DNA]</scope>
    <source>
        <strain evidence="5">SpSt-500</strain>
    </source>
</reference>
<feature type="domain" description="Histidine kinase" evidence="4">
    <location>
        <begin position="336"/>
        <end position="434"/>
    </location>
</feature>
<dbReference type="InterPro" id="IPR004358">
    <property type="entry name" value="Sig_transdc_His_kin-like_C"/>
</dbReference>
<evidence type="ECO:0000259" key="4">
    <source>
        <dbReference type="PROSITE" id="PS50109"/>
    </source>
</evidence>
<dbReference type="GO" id="GO:0005886">
    <property type="term" value="C:plasma membrane"/>
    <property type="evidence" value="ECO:0007669"/>
    <property type="project" value="TreeGrafter"/>
</dbReference>
<dbReference type="Gene3D" id="3.30.450.40">
    <property type="match status" value="1"/>
</dbReference>
<dbReference type="PANTHER" id="PTHR45569:SF1">
    <property type="entry name" value="SENSOR PROTEIN KDPD"/>
    <property type="match status" value="1"/>
</dbReference>
<comment type="caution">
    <text evidence="5">The sequence shown here is derived from an EMBL/GenBank/DDBJ whole genome shotgun (WGS) entry which is preliminary data.</text>
</comment>
<dbReference type="InterPro" id="IPR029016">
    <property type="entry name" value="GAF-like_dom_sf"/>
</dbReference>
<dbReference type="Gene3D" id="3.30.565.10">
    <property type="entry name" value="Histidine kinase-like ATPase, C-terminal domain"/>
    <property type="match status" value="1"/>
</dbReference>
<dbReference type="EMBL" id="DSVI01000010">
    <property type="protein sequence ID" value="HGT48106.1"/>
    <property type="molecule type" value="Genomic_DNA"/>
</dbReference>
<dbReference type="CDD" id="cd00075">
    <property type="entry name" value="HATPase"/>
    <property type="match status" value="1"/>
</dbReference>
<dbReference type="InterPro" id="IPR003594">
    <property type="entry name" value="HATPase_dom"/>
</dbReference>
<dbReference type="SMART" id="SM00065">
    <property type="entry name" value="GAF"/>
    <property type="match status" value="1"/>
</dbReference>
<dbReference type="InterPro" id="IPR052023">
    <property type="entry name" value="Histidine_kinase_KdpD"/>
</dbReference>
<dbReference type="InterPro" id="IPR005467">
    <property type="entry name" value="His_kinase_dom"/>
</dbReference>